<sequence length="104" mass="10457">MHDSGEDLDQGILAGSAGLGGDDGGELGRAAGEFAPELEQLEAARLGPDSGPPSGGGSCARDGGDHVLRCRDPVAAHLGAGAGIERDEVVALRGRWCRHSETVG</sequence>
<accession>A0ABP8JB91</accession>
<keyword evidence="3" id="KW-1185">Reference proteome</keyword>
<gene>
    <name evidence="2" type="ORF">GCM10023147_13200</name>
</gene>
<feature type="region of interest" description="Disordered" evidence="1">
    <location>
        <begin position="1"/>
        <end position="64"/>
    </location>
</feature>
<evidence type="ECO:0000313" key="2">
    <source>
        <dbReference type="EMBL" id="GAA4388037.1"/>
    </source>
</evidence>
<name>A0ABP8JB91_9ACTN</name>
<dbReference type="Proteomes" id="UP001500635">
    <property type="component" value="Unassembled WGS sequence"/>
</dbReference>
<organism evidence="2 3">
    <name type="scientific">Tsukamurella soli</name>
    <dbReference type="NCBI Taxonomy" id="644556"/>
    <lineage>
        <taxon>Bacteria</taxon>
        <taxon>Bacillati</taxon>
        <taxon>Actinomycetota</taxon>
        <taxon>Actinomycetes</taxon>
        <taxon>Mycobacteriales</taxon>
        <taxon>Tsukamurellaceae</taxon>
        <taxon>Tsukamurella</taxon>
    </lineage>
</organism>
<proteinExistence type="predicted"/>
<comment type="caution">
    <text evidence="2">The sequence shown here is derived from an EMBL/GenBank/DDBJ whole genome shotgun (WGS) entry which is preliminary data.</text>
</comment>
<protein>
    <submittedName>
        <fullName evidence="2">Uncharacterized protein</fullName>
    </submittedName>
</protein>
<dbReference type="EMBL" id="BAABFR010000014">
    <property type="protein sequence ID" value="GAA4388037.1"/>
    <property type="molecule type" value="Genomic_DNA"/>
</dbReference>
<evidence type="ECO:0000256" key="1">
    <source>
        <dbReference type="SAM" id="MobiDB-lite"/>
    </source>
</evidence>
<evidence type="ECO:0000313" key="3">
    <source>
        <dbReference type="Proteomes" id="UP001500635"/>
    </source>
</evidence>
<reference evidence="3" key="1">
    <citation type="journal article" date="2019" name="Int. J. Syst. Evol. Microbiol.">
        <title>The Global Catalogue of Microorganisms (GCM) 10K type strain sequencing project: providing services to taxonomists for standard genome sequencing and annotation.</title>
        <authorList>
            <consortium name="The Broad Institute Genomics Platform"/>
            <consortium name="The Broad Institute Genome Sequencing Center for Infectious Disease"/>
            <person name="Wu L."/>
            <person name="Ma J."/>
        </authorList>
    </citation>
    <scope>NUCLEOTIDE SEQUENCE [LARGE SCALE GENOMIC DNA]</scope>
    <source>
        <strain evidence="3">JCM 17688</strain>
    </source>
</reference>